<name>H8GBZ7_9PSEU</name>
<keyword evidence="3" id="KW-1185">Reference proteome</keyword>
<evidence type="ECO:0000256" key="1">
    <source>
        <dbReference type="SAM" id="Phobius"/>
    </source>
</evidence>
<dbReference type="Proteomes" id="UP000004705">
    <property type="component" value="Chromosome"/>
</dbReference>
<organism evidence="2 3">
    <name type="scientific">Saccharomonospora azurea NA-128</name>
    <dbReference type="NCBI Taxonomy" id="882081"/>
    <lineage>
        <taxon>Bacteria</taxon>
        <taxon>Bacillati</taxon>
        <taxon>Actinomycetota</taxon>
        <taxon>Actinomycetes</taxon>
        <taxon>Pseudonocardiales</taxon>
        <taxon>Pseudonocardiaceae</taxon>
        <taxon>Saccharomonospora</taxon>
    </lineage>
</organism>
<dbReference type="EMBL" id="CM001466">
    <property type="protein sequence ID" value="EHY90766.1"/>
    <property type="molecule type" value="Genomic_DNA"/>
</dbReference>
<keyword evidence="1" id="KW-0472">Membrane</keyword>
<dbReference type="HOGENOM" id="CLU_083812_0_0_11"/>
<feature type="non-terminal residue" evidence="2">
    <location>
        <position position="214"/>
    </location>
</feature>
<keyword evidence="1" id="KW-1133">Transmembrane helix</keyword>
<gene>
    <name evidence="2" type="ORF">SacazDRAFT_03909</name>
</gene>
<evidence type="ECO:0000313" key="3">
    <source>
        <dbReference type="Proteomes" id="UP000004705"/>
    </source>
</evidence>
<dbReference type="AlphaFoldDB" id="H8GBZ7"/>
<keyword evidence="1" id="KW-0812">Transmembrane</keyword>
<dbReference type="RefSeq" id="WP_005444279.1">
    <property type="nucleotide sequence ID" value="NZ_CM001466.1"/>
</dbReference>
<feature type="transmembrane region" description="Helical" evidence="1">
    <location>
        <begin position="83"/>
        <end position="101"/>
    </location>
</feature>
<feature type="transmembrane region" description="Helical" evidence="1">
    <location>
        <begin position="169"/>
        <end position="188"/>
    </location>
</feature>
<sequence length="214" mass="21211">MAFAAGLFVVLAVAASAAGWWSLAALPLAGALAWTAGLHPDAPRGRVGRALTAAREWCLLVLCATVPAAYVAPELASVFPSGAAYAVVALAVVLVTAGADAAGARVPARLPRWAVGVGVLVVAAFVAVCVAITPATPTFAAVQPPTPVGLLVAVVVLVPLFVELRGARLAVAVGLAAVLAGAVLYQLGPVRLGLSSTSLREVLVAADASALTTL</sequence>
<feature type="transmembrane region" description="Helical" evidence="1">
    <location>
        <begin position="145"/>
        <end position="162"/>
    </location>
</feature>
<reference evidence="2 3" key="1">
    <citation type="journal article" date="2012" name="Stand. Genomic Sci.">
        <title>Genome sequence of the soil bacterium Saccharomonospora azurea type strain (NA-128(T)).</title>
        <authorList>
            <person name="Klenk H.P."/>
            <person name="Held B."/>
            <person name="Lucas S."/>
            <person name="Lapidus A."/>
            <person name="Copeland A."/>
            <person name="Hammon N."/>
            <person name="Pitluck S."/>
            <person name="Goodwin L.A."/>
            <person name="Han C."/>
            <person name="Tapia R."/>
            <person name="Brambilla E.M."/>
            <person name="Potter G."/>
            <person name="Land M."/>
            <person name="Ivanova N."/>
            <person name="Rohde M."/>
            <person name="Goker M."/>
            <person name="Detter J.C."/>
            <person name="Kyrpides N.C."/>
            <person name="Woyke T."/>
        </authorList>
    </citation>
    <scope>NUCLEOTIDE SEQUENCE [LARGE SCALE GENOMIC DNA]</scope>
    <source>
        <strain evidence="2 3">NA-128</strain>
    </source>
</reference>
<feature type="transmembrane region" description="Helical" evidence="1">
    <location>
        <begin position="113"/>
        <end position="133"/>
    </location>
</feature>
<protein>
    <submittedName>
        <fullName evidence="2">Uncharacterized protein</fullName>
    </submittedName>
</protein>
<proteinExistence type="predicted"/>
<evidence type="ECO:0000313" key="2">
    <source>
        <dbReference type="EMBL" id="EHY90766.1"/>
    </source>
</evidence>
<accession>H8GBZ7</accession>